<name>G2YLA6_BOTF4</name>
<reference evidence="2" key="1">
    <citation type="journal article" date="2011" name="PLoS Genet.">
        <title>Genomic analysis of the necrotrophic fungal pathogens Sclerotinia sclerotiorum and Botrytis cinerea.</title>
        <authorList>
            <person name="Amselem J."/>
            <person name="Cuomo C.A."/>
            <person name="van Kan J.A."/>
            <person name="Viaud M."/>
            <person name="Benito E.P."/>
            <person name="Couloux A."/>
            <person name="Coutinho P.M."/>
            <person name="de Vries R.P."/>
            <person name="Dyer P.S."/>
            <person name="Fillinger S."/>
            <person name="Fournier E."/>
            <person name="Gout L."/>
            <person name="Hahn M."/>
            <person name="Kohn L."/>
            <person name="Lapalu N."/>
            <person name="Plummer K.M."/>
            <person name="Pradier J.M."/>
            <person name="Quevillon E."/>
            <person name="Sharon A."/>
            <person name="Simon A."/>
            <person name="ten Have A."/>
            <person name="Tudzynski B."/>
            <person name="Tudzynski P."/>
            <person name="Wincker P."/>
            <person name="Andrew M."/>
            <person name="Anthouard V."/>
            <person name="Beever R.E."/>
            <person name="Beffa R."/>
            <person name="Benoit I."/>
            <person name="Bouzid O."/>
            <person name="Brault B."/>
            <person name="Chen Z."/>
            <person name="Choquer M."/>
            <person name="Collemare J."/>
            <person name="Cotton P."/>
            <person name="Danchin E.G."/>
            <person name="Da Silva C."/>
            <person name="Gautier A."/>
            <person name="Giraud C."/>
            <person name="Giraud T."/>
            <person name="Gonzalez C."/>
            <person name="Grossetete S."/>
            <person name="Guldener U."/>
            <person name="Henrissat B."/>
            <person name="Howlett B.J."/>
            <person name="Kodira C."/>
            <person name="Kretschmer M."/>
            <person name="Lappartient A."/>
            <person name="Leroch M."/>
            <person name="Levis C."/>
            <person name="Mauceli E."/>
            <person name="Neuveglise C."/>
            <person name="Oeser B."/>
            <person name="Pearson M."/>
            <person name="Poulain J."/>
            <person name="Poussereau N."/>
            <person name="Quesneville H."/>
            <person name="Rascle C."/>
            <person name="Schumacher J."/>
            <person name="Segurens B."/>
            <person name="Sexton A."/>
            <person name="Silva E."/>
            <person name="Sirven C."/>
            <person name="Soanes D.M."/>
            <person name="Talbot N.J."/>
            <person name="Templeton M."/>
            <person name="Yandava C."/>
            <person name="Yarden O."/>
            <person name="Zeng Q."/>
            <person name="Rollins J.A."/>
            <person name="Lebrun M.H."/>
            <person name="Dickman M."/>
        </authorList>
    </citation>
    <scope>NUCLEOTIDE SEQUENCE [LARGE SCALE GENOMIC DNA]</scope>
    <source>
        <strain evidence="2">T4</strain>
    </source>
</reference>
<dbReference type="Proteomes" id="UP000008177">
    <property type="component" value="Unplaced contigs"/>
</dbReference>
<accession>G2YLA6</accession>
<dbReference type="EMBL" id="FQ790343">
    <property type="protein sequence ID" value="CCD52404.1"/>
    <property type="molecule type" value="Genomic_DNA"/>
</dbReference>
<proteinExistence type="predicted"/>
<protein>
    <submittedName>
        <fullName evidence="1">Uncharacterized protein</fullName>
    </submittedName>
</protein>
<organism evidence="1 2">
    <name type="scientific">Botryotinia fuckeliana (strain T4)</name>
    <name type="common">Noble rot fungus</name>
    <name type="synonym">Botrytis cinerea</name>
    <dbReference type="NCBI Taxonomy" id="999810"/>
    <lineage>
        <taxon>Eukaryota</taxon>
        <taxon>Fungi</taxon>
        <taxon>Dikarya</taxon>
        <taxon>Ascomycota</taxon>
        <taxon>Pezizomycotina</taxon>
        <taxon>Leotiomycetes</taxon>
        <taxon>Helotiales</taxon>
        <taxon>Sclerotiniaceae</taxon>
        <taxon>Botrytis</taxon>
    </lineage>
</organism>
<dbReference type="AlphaFoldDB" id="G2YLA6"/>
<sequence length="69" mass="8354">MITLTYNLYQPRNHAQRDQHQKKNELKHAHKRKLLKMLENFLRYLFKKMLQQGMVRHGEVSLVHSTISP</sequence>
<evidence type="ECO:0000313" key="2">
    <source>
        <dbReference type="Proteomes" id="UP000008177"/>
    </source>
</evidence>
<evidence type="ECO:0000313" key="1">
    <source>
        <dbReference type="EMBL" id="CCD52404.1"/>
    </source>
</evidence>
<gene>
    <name evidence="1" type="ORF">BofuT4_uP076970.1</name>
</gene>
<dbReference type="HOGENOM" id="CLU_2775667_0_0_1"/>
<dbReference type="InParanoid" id="G2YLA6"/>